<evidence type="ECO:0000313" key="2">
    <source>
        <dbReference type="Proteomes" id="UP001631969"/>
    </source>
</evidence>
<dbReference type="Proteomes" id="UP001631969">
    <property type="component" value="Unassembled WGS sequence"/>
</dbReference>
<comment type="caution">
    <text evidence="1">The sequence shown here is derived from an EMBL/GenBank/DDBJ whole genome shotgun (WGS) entry which is preliminary data.</text>
</comment>
<reference evidence="1" key="1">
    <citation type="submission" date="2024-12" db="EMBL/GenBank/DDBJ databases">
        <authorList>
            <person name="Wu N."/>
        </authorList>
    </citation>
    <scope>NUCLEOTIDE SEQUENCE</scope>
    <source>
        <strain evidence="1">P15</strain>
    </source>
</reference>
<keyword evidence="2" id="KW-1185">Reference proteome</keyword>
<evidence type="ECO:0000313" key="1">
    <source>
        <dbReference type="EMBL" id="MFM9331437.1"/>
    </source>
</evidence>
<sequence>MISLIKEVGRGKRGSRDLTYEEAGQAAELILSGEATPVQIGAFLAAERVKMESADELLAFVHALRKRSLLHPVPGSLDCAGPYDGRTKSYMATWAVSFVVASCGVPVTLHGSAPLPPKHGVTLQEVALQLGARLDDRNRLLEAAERSGVLFVPAEEWCTALRDIRPYREQMGIRTIFHSVEKLLRFSDAPYMALGIFHGTVFEKMAELVSRLGVRSGIIIQGAEGSEDLLPNKRTRTHLVRDGEAPELYVVDPEAYDLQAELPEEEVWTAERQAHITADVLEGHTVSPYFNMVLLNSAVRLWAAQAAGSVEEGIERALSAIRQGAAYESYRKWQEAVR</sequence>
<name>A0ACC7PAQ5_9BACL</name>
<proteinExistence type="predicted"/>
<keyword evidence="1" id="KW-0328">Glycosyltransferase</keyword>
<protein>
    <submittedName>
        <fullName evidence="1">Anthranilate phosphoribosyltransferase</fullName>
    </submittedName>
</protein>
<accession>A0ACC7PAQ5</accession>
<keyword evidence="1" id="KW-0808">Transferase</keyword>
<dbReference type="EMBL" id="JBJURJ010000018">
    <property type="protein sequence ID" value="MFM9331437.1"/>
    <property type="molecule type" value="Genomic_DNA"/>
</dbReference>
<organism evidence="1 2">
    <name type="scientific">Paenibacillus mesotrionivorans</name>
    <dbReference type="NCBI Taxonomy" id="3160968"/>
    <lineage>
        <taxon>Bacteria</taxon>
        <taxon>Bacillati</taxon>
        <taxon>Bacillota</taxon>
        <taxon>Bacilli</taxon>
        <taxon>Bacillales</taxon>
        <taxon>Paenibacillaceae</taxon>
        <taxon>Paenibacillus</taxon>
    </lineage>
</organism>
<gene>
    <name evidence="1" type="ORF">ACI1P1_24380</name>
</gene>